<accession>A0A4P1RU70</accession>
<dbReference type="Gene3D" id="3.40.50.300">
    <property type="entry name" value="P-loop containing nucleotide triphosphate hydrolases"/>
    <property type="match status" value="1"/>
</dbReference>
<dbReference type="Proteomes" id="UP000188354">
    <property type="component" value="Chromosome LG01"/>
</dbReference>
<dbReference type="EMBL" id="CM007361">
    <property type="protein sequence ID" value="OIW18484.1"/>
    <property type="molecule type" value="Genomic_DNA"/>
</dbReference>
<feature type="region of interest" description="Disordered" evidence="1">
    <location>
        <begin position="700"/>
        <end position="724"/>
    </location>
</feature>
<protein>
    <submittedName>
        <fullName evidence="2">Uncharacterized protein</fullName>
    </submittedName>
</protein>
<gene>
    <name evidence="2" type="ORF">TanjilG_13236</name>
</gene>
<keyword evidence="3" id="KW-1185">Reference proteome</keyword>
<dbReference type="PANTHER" id="PTHR37181">
    <property type="entry name" value="F6A14.6 PROTEIN"/>
    <property type="match status" value="1"/>
</dbReference>
<dbReference type="SUPFAM" id="SSF52540">
    <property type="entry name" value="P-loop containing nucleoside triphosphate hydrolases"/>
    <property type="match status" value="1"/>
</dbReference>
<name>A0A4P1RU70_LUPAN</name>
<dbReference type="Gramene" id="OIW18484">
    <property type="protein sequence ID" value="OIW18484"/>
    <property type="gene ID" value="TanjilG_13236"/>
</dbReference>
<feature type="compositionally biased region" description="Basic and acidic residues" evidence="1">
    <location>
        <begin position="611"/>
        <end position="634"/>
    </location>
</feature>
<reference evidence="2 3" key="1">
    <citation type="journal article" date="2017" name="Plant Biotechnol. J.">
        <title>A comprehensive draft genome sequence for lupin (Lupinus angustifolius), an emerging health food: insights into plant-microbe interactions and legume evolution.</title>
        <authorList>
            <person name="Hane J.K."/>
            <person name="Ming Y."/>
            <person name="Kamphuis L.G."/>
            <person name="Nelson M.N."/>
            <person name="Garg G."/>
            <person name="Atkins C.A."/>
            <person name="Bayer P.E."/>
            <person name="Bravo A."/>
            <person name="Bringans S."/>
            <person name="Cannon S."/>
            <person name="Edwards D."/>
            <person name="Foley R."/>
            <person name="Gao L.L."/>
            <person name="Harrison M.J."/>
            <person name="Huang W."/>
            <person name="Hurgobin B."/>
            <person name="Li S."/>
            <person name="Liu C.W."/>
            <person name="McGrath A."/>
            <person name="Morahan G."/>
            <person name="Murray J."/>
            <person name="Weller J."/>
            <person name="Jian J."/>
            <person name="Singh K.B."/>
        </authorList>
    </citation>
    <scope>NUCLEOTIDE SEQUENCE [LARGE SCALE GENOMIC DNA]</scope>
    <source>
        <strain evidence="3">cv. Tanjil</strain>
        <tissue evidence="2">Whole plant</tissue>
    </source>
</reference>
<organism evidence="2 3">
    <name type="scientific">Lupinus angustifolius</name>
    <name type="common">Narrow-leaved blue lupine</name>
    <dbReference type="NCBI Taxonomy" id="3871"/>
    <lineage>
        <taxon>Eukaryota</taxon>
        <taxon>Viridiplantae</taxon>
        <taxon>Streptophyta</taxon>
        <taxon>Embryophyta</taxon>
        <taxon>Tracheophyta</taxon>
        <taxon>Spermatophyta</taxon>
        <taxon>Magnoliopsida</taxon>
        <taxon>eudicotyledons</taxon>
        <taxon>Gunneridae</taxon>
        <taxon>Pentapetalae</taxon>
        <taxon>rosids</taxon>
        <taxon>fabids</taxon>
        <taxon>Fabales</taxon>
        <taxon>Fabaceae</taxon>
        <taxon>Papilionoideae</taxon>
        <taxon>50 kb inversion clade</taxon>
        <taxon>genistoids sensu lato</taxon>
        <taxon>core genistoids</taxon>
        <taxon>Genisteae</taxon>
        <taxon>Lupinus</taxon>
    </lineage>
</organism>
<evidence type="ECO:0000313" key="3">
    <source>
        <dbReference type="Proteomes" id="UP000188354"/>
    </source>
</evidence>
<dbReference type="AlphaFoldDB" id="A0A4P1RU70"/>
<dbReference type="InterPro" id="IPR027417">
    <property type="entry name" value="P-loop_NTPase"/>
</dbReference>
<proteinExistence type="predicted"/>
<feature type="compositionally biased region" description="Basic and acidic residues" evidence="1">
    <location>
        <begin position="711"/>
        <end position="722"/>
    </location>
</feature>
<evidence type="ECO:0000256" key="1">
    <source>
        <dbReference type="SAM" id="MobiDB-lite"/>
    </source>
</evidence>
<dbReference type="PANTHER" id="PTHR37181:SF1">
    <property type="entry name" value="F6A14.6 PROTEIN"/>
    <property type="match status" value="1"/>
</dbReference>
<sequence>MTLLQVIKEAQNSVNPKSVDLPLDYPIVLNPDNVIPNLKSELEDSSESSLVKPLVGWQISPTDAEINDLGKKFFKELKTILNKANALEKGKFVGKLNTYLESVRDKVGAVIEIDSDYSGYSRVLIEKLGLFIGKDVAGLVLDGCISLEIWDLVEALIVNGMIGHSCYSSMVTRLMEKKRSDLLCLCIKHAIDLGSSEILSILRYFLSPSKDAYSTMTTVRNDWEKQALLAMLKATDSNLKHKDLLIAKKASILFTIAYDGFSTPELCLHYLIASPNINDVLLSPSFSKLKGKELVKLIRYLAKWLKKYERFPQAGPSPKASAVLGLKACDWVPKLEDVVKCLGLVLDENFSSLVLHPEFHEELRQIEGLHFQQQHSKHHYSPDAPQSFSLNKVPPQKPRFMDASQLFRHPHRTSRPDHFVIILRGLPGSGKSYLAKMLRDIEVENGVDAPRIHSLDDYFMTEVEKVDENDASKSSKSGRNKKPATKKVMEYCYEPEMEEAYRSSMLKSFKKTVEEGVFTFIIVDDRNLRVADFAQFWATAKGCAARNVHGFTQEDIEKMAGQWEEAPSLYLQLDAKVDMDMEDDLDDALPAVEGREAEKVVYPPIRVDASSVKDDAEGEHPTEARELGKSKWSDDFSEYDTDQTEGMKGNINALSGLIHHYGKERKSVHWGDEAGHTGFSIVAARKVNALSLVIGPGAGYNLKSNPLPEEESSRRNSVEPRRHSVFQEQIRAEHESFKAVFDKRRQRIGGLDVEEE</sequence>
<feature type="region of interest" description="Disordered" evidence="1">
    <location>
        <begin position="610"/>
        <end position="645"/>
    </location>
</feature>
<dbReference type="FunFam" id="3.40.50.300:FF:000978">
    <property type="entry name" value="YLP motif-containing protein 1 isoform X3"/>
    <property type="match status" value="1"/>
</dbReference>
<evidence type="ECO:0000313" key="2">
    <source>
        <dbReference type="EMBL" id="OIW18484.1"/>
    </source>
</evidence>